<reference evidence="2 3" key="1">
    <citation type="submission" date="2024-06" db="EMBL/GenBank/DDBJ databases">
        <title>Complete genome of Phlyctema vagabunda strain 19-DSS-EL-015.</title>
        <authorList>
            <person name="Fiorenzani C."/>
        </authorList>
    </citation>
    <scope>NUCLEOTIDE SEQUENCE [LARGE SCALE GENOMIC DNA]</scope>
    <source>
        <strain evidence="2 3">19-DSS-EL-015</strain>
    </source>
</reference>
<name>A0ABR4PSZ9_9HELO</name>
<feature type="signal peptide" evidence="1">
    <location>
        <begin position="1"/>
        <end position="19"/>
    </location>
</feature>
<sequence length="129" mass="13514">MYFATALFTTVLLVGRVSADWTIYSGTCMSGFPDDPGYEWHSAATSSQSGCDGCQATDGETFGGNPCNCVDAITYEDNGNGGLNIIVDSTGTNIGTCDPVVSQPFQSCNVALATCLIEPAYNCITSYCN</sequence>
<organism evidence="2 3">
    <name type="scientific">Phlyctema vagabunda</name>
    <dbReference type="NCBI Taxonomy" id="108571"/>
    <lineage>
        <taxon>Eukaryota</taxon>
        <taxon>Fungi</taxon>
        <taxon>Dikarya</taxon>
        <taxon>Ascomycota</taxon>
        <taxon>Pezizomycotina</taxon>
        <taxon>Leotiomycetes</taxon>
        <taxon>Helotiales</taxon>
        <taxon>Dermateaceae</taxon>
        <taxon>Phlyctema</taxon>
    </lineage>
</organism>
<protein>
    <submittedName>
        <fullName evidence="2">Uncharacterized protein</fullName>
    </submittedName>
</protein>
<comment type="caution">
    <text evidence="2">The sequence shown here is derived from an EMBL/GenBank/DDBJ whole genome shotgun (WGS) entry which is preliminary data.</text>
</comment>
<keyword evidence="1" id="KW-0732">Signal</keyword>
<dbReference type="Proteomes" id="UP001629113">
    <property type="component" value="Unassembled WGS sequence"/>
</dbReference>
<keyword evidence="3" id="KW-1185">Reference proteome</keyword>
<proteinExistence type="predicted"/>
<dbReference type="EMBL" id="JBFCZG010000002">
    <property type="protein sequence ID" value="KAL3426482.1"/>
    <property type="molecule type" value="Genomic_DNA"/>
</dbReference>
<evidence type="ECO:0000313" key="3">
    <source>
        <dbReference type="Proteomes" id="UP001629113"/>
    </source>
</evidence>
<evidence type="ECO:0000256" key="1">
    <source>
        <dbReference type="SAM" id="SignalP"/>
    </source>
</evidence>
<evidence type="ECO:0000313" key="2">
    <source>
        <dbReference type="EMBL" id="KAL3426482.1"/>
    </source>
</evidence>
<accession>A0ABR4PSZ9</accession>
<feature type="chain" id="PRO_5046263859" evidence="1">
    <location>
        <begin position="20"/>
        <end position="129"/>
    </location>
</feature>
<gene>
    <name evidence="2" type="ORF">PVAG01_03273</name>
</gene>